<proteinExistence type="predicted"/>
<dbReference type="InterPro" id="IPR036505">
    <property type="entry name" value="Amidase/PGRP_sf"/>
</dbReference>
<evidence type="ECO:0000313" key="3">
    <source>
        <dbReference type="Proteomes" id="UP001262754"/>
    </source>
</evidence>
<dbReference type="EMBL" id="JAVDRL010000001">
    <property type="protein sequence ID" value="MDR6529408.1"/>
    <property type="molecule type" value="Genomic_DNA"/>
</dbReference>
<dbReference type="Pfam" id="PF01510">
    <property type="entry name" value="Amidase_2"/>
    <property type="match status" value="1"/>
</dbReference>
<gene>
    <name evidence="2" type="ORF">J2800_000123</name>
</gene>
<evidence type="ECO:0000313" key="2">
    <source>
        <dbReference type="EMBL" id="MDR6529408.1"/>
    </source>
</evidence>
<dbReference type="Proteomes" id="UP001262754">
    <property type="component" value="Unassembled WGS sequence"/>
</dbReference>
<evidence type="ECO:0000259" key="1">
    <source>
        <dbReference type="Pfam" id="PF01510"/>
    </source>
</evidence>
<dbReference type="RefSeq" id="WP_156402102.1">
    <property type="nucleotide sequence ID" value="NZ_BMLD01000005.1"/>
</dbReference>
<name>A0ABU1MTI8_9CAUL</name>
<feature type="domain" description="N-acetylmuramoyl-L-alanine amidase" evidence="1">
    <location>
        <begin position="29"/>
        <end position="161"/>
    </location>
</feature>
<keyword evidence="3" id="KW-1185">Reference proteome</keyword>
<reference evidence="2 3" key="1">
    <citation type="submission" date="2023-07" db="EMBL/GenBank/DDBJ databases">
        <title>Sorghum-associated microbial communities from plants grown in Nebraska, USA.</title>
        <authorList>
            <person name="Schachtman D."/>
        </authorList>
    </citation>
    <scope>NUCLEOTIDE SEQUENCE [LARGE SCALE GENOMIC DNA]</scope>
    <source>
        <strain evidence="2 3">DS2154</strain>
    </source>
</reference>
<accession>A0ABU1MTI8</accession>
<comment type="caution">
    <text evidence="2">The sequence shown here is derived from an EMBL/GenBank/DDBJ whole genome shotgun (WGS) entry which is preliminary data.</text>
</comment>
<dbReference type="Gene3D" id="3.40.80.10">
    <property type="entry name" value="Peptidoglycan recognition protein-like"/>
    <property type="match status" value="1"/>
</dbReference>
<organism evidence="2 3">
    <name type="scientific">Caulobacter rhizosphaerae</name>
    <dbReference type="NCBI Taxonomy" id="2010972"/>
    <lineage>
        <taxon>Bacteria</taxon>
        <taxon>Pseudomonadati</taxon>
        <taxon>Pseudomonadota</taxon>
        <taxon>Alphaproteobacteria</taxon>
        <taxon>Caulobacterales</taxon>
        <taxon>Caulobacteraceae</taxon>
        <taxon>Caulobacter</taxon>
    </lineage>
</organism>
<sequence length="190" mass="21139">MAWKGIVGKSFSPESFETYCEALTWSAWRPKFIALHNTGVPSLAQRPQGFTQTHIANLEAYYRDNQKWSAGPHLFVDDRQIWVFTPLTVSGVHSPSWNSIALGLEMLGDYDKDPFDGGRGAAVRDNAVAAMSTLSAVLGLDPTTMKLHREDPATTHACPGKNVKKLDVIQRVQEKMVQETKEHSLHEAHP</sequence>
<dbReference type="InterPro" id="IPR002502">
    <property type="entry name" value="Amidase_domain"/>
</dbReference>
<dbReference type="SUPFAM" id="SSF55846">
    <property type="entry name" value="N-acetylmuramoyl-L-alanine amidase-like"/>
    <property type="match status" value="1"/>
</dbReference>
<protein>
    <recommendedName>
        <fullName evidence="1">N-acetylmuramoyl-L-alanine amidase domain-containing protein</fullName>
    </recommendedName>
</protein>